<dbReference type="OrthoDB" id="10258692at2759"/>
<dbReference type="EMBL" id="KZ988785">
    <property type="protein sequence ID" value="RKP11593.1"/>
    <property type="molecule type" value="Genomic_DNA"/>
</dbReference>
<feature type="region of interest" description="Disordered" evidence="1">
    <location>
        <begin position="31"/>
        <end position="134"/>
    </location>
</feature>
<evidence type="ECO:0000313" key="3">
    <source>
        <dbReference type="Proteomes" id="UP000267251"/>
    </source>
</evidence>
<evidence type="ECO:0000256" key="1">
    <source>
        <dbReference type="SAM" id="MobiDB-lite"/>
    </source>
</evidence>
<reference evidence="3" key="1">
    <citation type="journal article" date="2018" name="Nat. Microbiol.">
        <title>Leveraging single-cell genomics to expand the fungal tree of life.</title>
        <authorList>
            <person name="Ahrendt S.R."/>
            <person name="Quandt C.A."/>
            <person name="Ciobanu D."/>
            <person name="Clum A."/>
            <person name="Salamov A."/>
            <person name="Andreopoulos B."/>
            <person name="Cheng J.F."/>
            <person name="Woyke T."/>
            <person name="Pelin A."/>
            <person name="Henrissat B."/>
            <person name="Reynolds N.K."/>
            <person name="Benny G.L."/>
            <person name="Smith M.E."/>
            <person name="James T.Y."/>
            <person name="Grigoriev I.V."/>
        </authorList>
    </citation>
    <scope>NUCLEOTIDE SEQUENCE [LARGE SCALE GENOMIC DNA]</scope>
</reference>
<feature type="compositionally biased region" description="Basic and acidic residues" evidence="1">
    <location>
        <begin position="86"/>
        <end position="101"/>
    </location>
</feature>
<feature type="non-terminal residue" evidence="2">
    <location>
        <position position="195"/>
    </location>
</feature>
<name>A0A4P9XYR9_9FUNG</name>
<keyword evidence="3" id="KW-1185">Reference proteome</keyword>
<protein>
    <submittedName>
        <fullName evidence="2">Uncharacterized protein</fullName>
    </submittedName>
</protein>
<gene>
    <name evidence="2" type="ORF">BJ684DRAFT_17832</name>
</gene>
<accession>A0A4P9XYR9</accession>
<evidence type="ECO:0000313" key="2">
    <source>
        <dbReference type="EMBL" id="RKP11593.1"/>
    </source>
</evidence>
<sequence length="195" mass="21795">MTTEGTGISYEEKREANIRKNKEMLAELQLVSADAPYPSRSTRAALGVPKENRDEERGKRKRKRTMVPASLPPTTNRVTRSRRRLDRSEIDRTLIRRQKDGSDDDDNDNKAHTTGGTPSGDGLIEGKDDPDANVLLDPEDFFPQHILSKAVHVTGHFHGWISAELRARWGIEASAEQAWEAEGGGKFSFKNPMGD</sequence>
<dbReference type="Proteomes" id="UP000267251">
    <property type="component" value="Unassembled WGS sequence"/>
</dbReference>
<dbReference type="AlphaFoldDB" id="A0A4P9XYR9"/>
<proteinExistence type="predicted"/>
<organism evidence="2 3">
    <name type="scientific">Piptocephalis cylindrospora</name>
    <dbReference type="NCBI Taxonomy" id="1907219"/>
    <lineage>
        <taxon>Eukaryota</taxon>
        <taxon>Fungi</taxon>
        <taxon>Fungi incertae sedis</taxon>
        <taxon>Zoopagomycota</taxon>
        <taxon>Zoopagomycotina</taxon>
        <taxon>Zoopagomycetes</taxon>
        <taxon>Zoopagales</taxon>
        <taxon>Piptocephalidaceae</taxon>
        <taxon>Piptocephalis</taxon>
    </lineage>
</organism>